<dbReference type="InterPro" id="IPR000719">
    <property type="entry name" value="Prot_kinase_dom"/>
</dbReference>
<evidence type="ECO:0000256" key="11">
    <source>
        <dbReference type="ARBA" id="ARBA00022840"/>
    </source>
</evidence>
<dbReference type="SUPFAM" id="SSF56112">
    <property type="entry name" value="Protein kinase-like (PK-like)"/>
    <property type="match status" value="1"/>
</dbReference>
<dbReference type="NCBIfam" id="TIGR03724">
    <property type="entry name" value="arch_bud32"/>
    <property type="match status" value="1"/>
</dbReference>
<dbReference type="GO" id="GO:0005634">
    <property type="term" value="C:nucleus"/>
    <property type="evidence" value="ECO:0007669"/>
    <property type="project" value="UniProtKB-SubCell"/>
</dbReference>
<evidence type="ECO:0000256" key="7">
    <source>
        <dbReference type="ARBA" id="ARBA00022694"/>
    </source>
</evidence>
<dbReference type="FunFam" id="1.10.510.10:FF:000323">
    <property type="entry name" value="TP53-regulating kinase, putative"/>
    <property type="match status" value="1"/>
</dbReference>
<evidence type="ECO:0000256" key="2">
    <source>
        <dbReference type="ARBA" id="ARBA00010630"/>
    </source>
</evidence>
<comment type="function">
    <text evidence="15">Component of the EKC/KEOPS complex that is required for the formation of a threonylcarbamoyl group on adenosine at position 37 (t(6)A37) in tRNAs that read codons beginning with adenine. The complex is probably involved in the transfer of the threonylcarbamoyl moiety of threonylcarbamoyl-AMP (TC-AMP) to the N6 group of A37. TP53RK has ATPase activity in the context of the EKC/KEOPS complex and likely plays a supporting role to the catalytic subunit OSGEP. Atypical protein kinase that phosphorylates 'Ser-15' of p53/TP53 protein and may therefore participate in its activation.</text>
</comment>
<evidence type="ECO:0000256" key="12">
    <source>
        <dbReference type="ARBA" id="ARBA00023242"/>
    </source>
</evidence>
<dbReference type="GO" id="GO:0000408">
    <property type="term" value="C:EKC/KEOPS complex"/>
    <property type="evidence" value="ECO:0007669"/>
    <property type="project" value="UniProtKB-ARBA"/>
</dbReference>
<keyword evidence="4" id="KW-0723">Serine/threonine-protein kinase</keyword>
<dbReference type="Proteomes" id="UP001378592">
    <property type="component" value="Unassembled WGS sequence"/>
</dbReference>
<evidence type="ECO:0000256" key="15">
    <source>
        <dbReference type="ARBA" id="ARBA00056624"/>
    </source>
</evidence>
<dbReference type="EMBL" id="JAZDUA010000177">
    <property type="protein sequence ID" value="KAK7865428.1"/>
    <property type="molecule type" value="Genomic_DNA"/>
</dbReference>
<evidence type="ECO:0000256" key="5">
    <source>
        <dbReference type="ARBA" id="ARBA00022553"/>
    </source>
</evidence>
<dbReference type="Pfam" id="PF06293">
    <property type="entry name" value="Kdo"/>
    <property type="match status" value="1"/>
</dbReference>
<evidence type="ECO:0000256" key="1">
    <source>
        <dbReference type="ARBA" id="ARBA00004123"/>
    </source>
</evidence>
<dbReference type="EC" id="2.7.11.1" evidence="3"/>
<keyword evidence="6" id="KW-0808">Transferase</keyword>
<dbReference type="GO" id="GO:0016787">
    <property type="term" value="F:hydrolase activity"/>
    <property type="evidence" value="ECO:0007669"/>
    <property type="project" value="UniProtKB-KW"/>
</dbReference>
<evidence type="ECO:0000256" key="16">
    <source>
        <dbReference type="ARBA" id="ARBA00062157"/>
    </source>
</evidence>
<comment type="subcellular location">
    <subcellularLocation>
        <location evidence="1">Nucleus</location>
    </subcellularLocation>
</comment>
<keyword evidence="5" id="KW-0597">Phosphoprotein</keyword>
<dbReference type="GO" id="GO:0070525">
    <property type="term" value="P:tRNA threonylcarbamoyladenosine metabolic process"/>
    <property type="evidence" value="ECO:0007669"/>
    <property type="project" value="TreeGrafter"/>
</dbReference>
<evidence type="ECO:0000256" key="4">
    <source>
        <dbReference type="ARBA" id="ARBA00022527"/>
    </source>
</evidence>
<keyword evidence="22" id="KW-1185">Reference proteome</keyword>
<dbReference type="GO" id="GO:0004674">
    <property type="term" value="F:protein serine/threonine kinase activity"/>
    <property type="evidence" value="ECO:0007669"/>
    <property type="project" value="UniProtKB-KW"/>
</dbReference>
<dbReference type="PROSITE" id="PS50011">
    <property type="entry name" value="PROTEIN_KINASE_DOM"/>
    <property type="match status" value="1"/>
</dbReference>
<evidence type="ECO:0000256" key="10">
    <source>
        <dbReference type="ARBA" id="ARBA00022801"/>
    </source>
</evidence>
<evidence type="ECO:0000259" key="20">
    <source>
        <dbReference type="PROSITE" id="PS50011"/>
    </source>
</evidence>
<dbReference type="GO" id="GO:0005524">
    <property type="term" value="F:ATP binding"/>
    <property type="evidence" value="ECO:0007669"/>
    <property type="project" value="UniProtKB-KW"/>
</dbReference>
<feature type="domain" description="Protein kinase" evidence="20">
    <location>
        <begin position="1"/>
        <end position="224"/>
    </location>
</feature>
<proteinExistence type="inferred from homology"/>
<accession>A0AAN9VY06</accession>
<gene>
    <name evidence="21" type="ORF">R5R35_012792</name>
</gene>
<comment type="catalytic activity">
    <reaction evidence="13">
        <text>L-threonyl-[protein] + ATP = O-phospho-L-threonyl-[protein] + ADP + H(+)</text>
        <dbReference type="Rhea" id="RHEA:46608"/>
        <dbReference type="Rhea" id="RHEA-COMP:11060"/>
        <dbReference type="Rhea" id="RHEA-COMP:11605"/>
        <dbReference type="ChEBI" id="CHEBI:15378"/>
        <dbReference type="ChEBI" id="CHEBI:30013"/>
        <dbReference type="ChEBI" id="CHEBI:30616"/>
        <dbReference type="ChEBI" id="CHEBI:61977"/>
        <dbReference type="ChEBI" id="CHEBI:456216"/>
        <dbReference type="EC" id="2.7.11.1"/>
    </reaction>
</comment>
<evidence type="ECO:0000256" key="17">
    <source>
        <dbReference type="ARBA" id="ARBA00079584"/>
    </source>
</evidence>
<dbReference type="PROSITE" id="PS00109">
    <property type="entry name" value="PROTEIN_KINASE_TYR"/>
    <property type="match status" value="1"/>
</dbReference>
<sequence length="224" mass="25307">MLLKQGAEAKIYKSEYLGCPCIVKERFVKKYRHPELDSHLTKERIKAECRAIVRCKAAGIRTPTLYGVDLAKRCIYMEYIENAKTLKECISNAVNNTEHADGNKDFIGPILERIGVFIGRMHSSNIIHGDLTTSNILLVGDLRSEDLQIIFIDFGLSSADESAEDKGVDLYVLERAIISAHTLKENVFNVILKAYAKEYKKGSSEVLRKLDEVRSRGRKRLMVG</sequence>
<dbReference type="InterPro" id="IPR008266">
    <property type="entry name" value="Tyr_kinase_AS"/>
</dbReference>
<protein>
    <recommendedName>
        <fullName evidence="3">non-specific serine/threonine protein kinase</fullName>
        <ecNumber evidence="3">2.7.11.1</ecNumber>
    </recommendedName>
    <alternativeName>
        <fullName evidence="17">Nori-2</fullName>
    </alternativeName>
    <alternativeName>
        <fullName evidence="18">TP53-regulating kinase</fullName>
    </alternativeName>
    <alternativeName>
        <fullName evidence="19">p53-related protein kinase</fullName>
    </alternativeName>
</protein>
<comment type="caution">
    <text evidence="21">The sequence shown here is derived from an EMBL/GenBank/DDBJ whole genome shotgun (WGS) entry which is preliminary data.</text>
</comment>
<dbReference type="AlphaFoldDB" id="A0AAN9VY06"/>
<keyword evidence="9" id="KW-0418">Kinase</keyword>
<evidence type="ECO:0000256" key="3">
    <source>
        <dbReference type="ARBA" id="ARBA00012513"/>
    </source>
</evidence>
<comment type="subunit">
    <text evidence="16">Component of the EKC/KEOPS complex composed of at least GON7, TP53RK, TPRKB, OSGEP and LAGE3; the whole complex dimerizes.</text>
</comment>
<evidence type="ECO:0000313" key="21">
    <source>
        <dbReference type="EMBL" id="KAK7865428.1"/>
    </source>
</evidence>
<evidence type="ECO:0000256" key="9">
    <source>
        <dbReference type="ARBA" id="ARBA00022777"/>
    </source>
</evidence>
<organism evidence="21 22">
    <name type="scientific">Gryllus longicercus</name>
    <dbReference type="NCBI Taxonomy" id="2509291"/>
    <lineage>
        <taxon>Eukaryota</taxon>
        <taxon>Metazoa</taxon>
        <taxon>Ecdysozoa</taxon>
        <taxon>Arthropoda</taxon>
        <taxon>Hexapoda</taxon>
        <taxon>Insecta</taxon>
        <taxon>Pterygota</taxon>
        <taxon>Neoptera</taxon>
        <taxon>Polyneoptera</taxon>
        <taxon>Orthoptera</taxon>
        <taxon>Ensifera</taxon>
        <taxon>Gryllidea</taxon>
        <taxon>Grylloidea</taxon>
        <taxon>Gryllidae</taxon>
        <taxon>Gryllinae</taxon>
        <taxon>Gryllus</taxon>
    </lineage>
</organism>
<dbReference type="PANTHER" id="PTHR12209:SF0">
    <property type="entry name" value="EKC_KEOPS COMPLEX SUBUNIT TP53RK"/>
    <property type="match status" value="1"/>
</dbReference>
<dbReference type="GO" id="GO:0005829">
    <property type="term" value="C:cytosol"/>
    <property type="evidence" value="ECO:0007669"/>
    <property type="project" value="TreeGrafter"/>
</dbReference>
<keyword evidence="10" id="KW-0378">Hydrolase</keyword>
<keyword evidence="12" id="KW-0539">Nucleus</keyword>
<dbReference type="Gene3D" id="3.30.200.20">
    <property type="entry name" value="Phosphorylase Kinase, domain 1"/>
    <property type="match status" value="1"/>
</dbReference>
<name>A0AAN9VY06_9ORTH</name>
<keyword evidence="7" id="KW-0819">tRNA processing</keyword>
<evidence type="ECO:0000256" key="13">
    <source>
        <dbReference type="ARBA" id="ARBA00047899"/>
    </source>
</evidence>
<comment type="similarity">
    <text evidence="2">Belongs to the protein kinase superfamily. BUD32 family.</text>
</comment>
<reference evidence="21 22" key="1">
    <citation type="submission" date="2024-03" db="EMBL/GenBank/DDBJ databases">
        <title>The genome assembly and annotation of the cricket Gryllus longicercus Weissman &amp; Gray.</title>
        <authorList>
            <person name="Szrajer S."/>
            <person name="Gray D."/>
            <person name="Ylla G."/>
        </authorList>
    </citation>
    <scope>NUCLEOTIDE SEQUENCE [LARGE SCALE GENOMIC DNA]</scope>
    <source>
        <strain evidence="21">DAG 2021-001</strain>
        <tissue evidence="21">Whole body minus gut</tissue>
    </source>
</reference>
<comment type="catalytic activity">
    <reaction evidence="14">
        <text>L-seryl-[protein] + ATP = O-phospho-L-seryl-[protein] + ADP + H(+)</text>
        <dbReference type="Rhea" id="RHEA:17989"/>
        <dbReference type="Rhea" id="RHEA-COMP:9863"/>
        <dbReference type="Rhea" id="RHEA-COMP:11604"/>
        <dbReference type="ChEBI" id="CHEBI:15378"/>
        <dbReference type="ChEBI" id="CHEBI:29999"/>
        <dbReference type="ChEBI" id="CHEBI:30616"/>
        <dbReference type="ChEBI" id="CHEBI:83421"/>
        <dbReference type="ChEBI" id="CHEBI:456216"/>
        <dbReference type="EC" id="2.7.11.1"/>
    </reaction>
</comment>
<evidence type="ECO:0000256" key="18">
    <source>
        <dbReference type="ARBA" id="ARBA00080585"/>
    </source>
</evidence>
<dbReference type="InterPro" id="IPR011009">
    <property type="entry name" value="Kinase-like_dom_sf"/>
</dbReference>
<evidence type="ECO:0000256" key="6">
    <source>
        <dbReference type="ARBA" id="ARBA00022679"/>
    </source>
</evidence>
<keyword evidence="11" id="KW-0067">ATP-binding</keyword>
<dbReference type="FunFam" id="3.30.200.20:FF:000201">
    <property type="entry name" value="TP53-regulating kinase isoform X1"/>
    <property type="match status" value="1"/>
</dbReference>
<dbReference type="PANTHER" id="PTHR12209">
    <property type="entry name" value="NON-SPECIFIC SERINE/THREONINE PROTEIN KINASE"/>
    <property type="match status" value="1"/>
</dbReference>
<evidence type="ECO:0000256" key="14">
    <source>
        <dbReference type="ARBA" id="ARBA00048679"/>
    </source>
</evidence>
<keyword evidence="8" id="KW-0547">Nucleotide-binding</keyword>
<dbReference type="GO" id="GO:0008033">
    <property type="term" value="P:tRNA processing"/>
    <property type="evidence" value="ECO:0007669"/>
    <property type="project" value="UniProtKB-KW"/>
</dbReference>
<dbReference type="InterPro" id="IPR022495">
    <property type="entry name" value="Bud32"/>
</dbReference>
<evidence type="ECO:0000256" key="19">
    <source>
        <dbReference type="ARBA" id="ARBA00081359"/>
    </source>
</evidence>
<evidence type="ECO:0000313" key="22">
    <source>
        <dbReference type="Proteomes" id="UP001378592"/>
    </source>
</evidence>
<evidence type="ECO:0000256" key="8">
    <source>
        <dbReference type="ARBA" id="ARBA00022741"/>
    </source>
</evidence>
<dbReference type="Gene3D" id="1.10.510.10">
    <property type="entry name" value="Transferase(Phosphotransferase) domain 1"/>
    <property type="match status" value="1"/>
</dbReference>